<evidence type="ECO:0000313" key="8">
    <source>
        <dbReference type="Proteomes" id="UP000199076"/>
    </source>
</evidence>
<keyword evidence="8" id="KW-1185">Reference proteome</keyword>
<name>A0A1G7FYJ3_9EURY</name>
<feature type="transmembrane region" description="Helical" evidence="6">
    <location>
        <begin position="393"/>
        <end position="419"/>
    </location>
</feature>
<evidence type="ECO:0000256" key="1">
    <source>
        <dbReference type="ARBA" id="ARBA00004651"/>
    </source>
</evidence>
<feature type="transmembrane region" description="Helical" evidence="6">
    <location>
        <begin position="335"/>
        <end position="356"/>
    </location>
</feature>
<dbReference type="EMBL" id="FNBK01000001">
    <property type="protein sequence ID" value="SDE80974.1"/>
    <property type="molecule type" value="Genomic_DNA"/>
</dbReference>
<evidence type="ECO:0000313" key="7">
    <source>
        <dbReference type="EMBL" id="SDE80974.1"/>
    </source>
</evidence>
<dbReference type="Pfam" id="PF01943">
    <property type="entry name" value="Polysacc_synt"/>
    <property type="match status" value="1"/>
</dbReference>
<dbReference type="RefSeq" id="WP_092687296.1">
    <property type="nucleotide sequence ID" value="NZ_FNBK01000001.1"/>
</dbReference>
<gene>
    <name evidence="7" type="ORF">SAMN05216218_101412</name>
</gene>
<evidence type="ECO:0000256" key="6">
    <source>
        <dbReference type="SAM" id="Phobius"/>
    </source>
</evidence>
<dbReference type="Proteomes" id="UP000199076">
    <property type="component" value="Unassembled WGS sequence"/>
</dbReference>
<feature type="transmembrane region" description="Helical" evidence="6">
    <location>
        <begin position="154"/>
        <end position="178"/>
    </location>
</feature>
<dbReference type="InterPro" id="IPR050833">
    <property type="entry name" value="Poly_Biosynth_Transport"/>
</dbReference>
<feature type="transmembrane region" description="Helical" evidence="6">
    <location>
        <begin position="48"/>
        <end position="73"/>
    </location>
</feature>
<protein>
    <submittedName>
        <fullName evidence="7">Membrane protein involved in the export of O-antigen and teichoic acid</fullName>
    </submittedName>
</protein>
<feature type="transmembrane region" description="Helical" evidence="6">
    <location>
        <begin position="455"/>
        <end position="478"/>
    </location>
</feature>
<dbReference type="PANTHER" id="PTHR30250:SF27">
    <property type="entry name" value="POLYSACCHARIDE BIOSYNTHESIS PROTEIN"/>
    <property type="match status" value="1"/>
</dbReference>
<keyword evidence="5 6" id="KW-0472">Membrane</keyword>
<feature type="transmembrane region" description="Helical" evidence="6">
    <location>
        <begin position="305"/>
        <end position="329"/>
    </location>
</feature>
<dbReference type="AlphaFoldDB" id="A0A1G7FYJ3"/>
<feature type="transmembrane region" description="Helical" evidence="6">
    <location>
        <begin position="224"/>
        <end position="250"/>
    </location>
</feature>
<feature type="transmembrane region" description="Helical" evidence="6">
    <location>
        <begin position="256"/>
        <end position="278"/>
    </location>
</feature>
<proteinExistence type="predicted"/>
<dbReference type="PANTHER" id="PTHR30250">
    <property type="entry name" value="PST FAMILY PREDICTED COLANIC ACID TRANSPORTER"/>
    <property type="match status" value="1"/>
</dbReference>
<dbReference type="InterPro" id="IPR002797">
    <property type="entry name" value="Polysacc_synth"/>
</dbReference>
<sequence>MSDTDQAIRDVVKGASVVTIGLFLELLIAFVAQVVAARYLSAADFGGLTAGTALLDIGAILAGLGLASGLTRYLPRVETGEKRMLALVTVVLSLATSTALGVAVATNAAFIASEVFGNPNVTVSIRVFGAAIPFATLLNVAVGGIRGQERSTYWVLVKNIVHPIVRIGLVVAAVLYGADQAGLAGAYAVPYVVSATIGLVLLHRTLPRTRTAFDRDRIEELTRYSLPFTVTGVSSFVYRSIDIFLVLYFIGDAATGVYGVAYAAVSFMGMFSTAVNFLGSPIASRLESDGAVADVMAMFRAVVRWLLVASVCALVPLGVFATDFIGVIYGSKYAAGGTVLTILAVGFAVKNVLSIHNSILEAVGRSKVLSFNSALAAVTNLALNVVLIPRMGIVGAAVATTASFLLRDGLAAIQVYLALDETPLSWRATRSVTLAVPFLAIVWTVVAPATPGTVLWLVGITGVTATAYVVAVLLVFGLSETDVMIIRSAEEQYGLPLGRVDGLIRWLAN</sequence>
<accession>A0A1G7FYJ3</accession>
<comment type="subcellular location">
    <subcellularLocation>
        <location evidence="1">Cell membrane</location>
        <topology evidence="1">Multi-pass membrane protein</topology>
    </subcellularLocation>
</comment>
<evidence type="ECO:0000256" key="2">
    <source>
        <dbReference type="ARBA" id="ARBA00022475"/>
    </source>
</evidence>
<feature type="transmembrane region" description="Helical" evidence="6">
    <location>
        <begin position="85"/>
        <end position="111"/>
    </location>
</feature>
<reference evidence="8" key="1">
    <citation type="submission" date="2016-10" db="EMBL/GenBank/DDBJ databases">
        <authorList>
            <person name="Varghese N."/>
            <person name="Submissions S."/>
        </authorList>
    </citation>
    <scope>NUCLEOTIDE SEQUENCE [LARGE SCALE GENOMIC DNA]</scope>
    <source>
        <strain evidence="8">IBRC-M 10760</strain>
    </source>
</reference>
<feature type="transmembrane region" description="Helical" evidence="6">
    <location>
        <begin position="184"/>
        <end position="203"/>
    </location>
</feature>
<feature type="transmembrane region" description="Helical" evidence="6">
    <location>
        <begin position="368"/>
        <end position="387"/>
    </location>
</feature>
<evidence type="ECO:0000256" key="4">
    <source>
        <dbReference type="ARBA" id="ARBA00022989"/>
    </source>
</evidence>
<evidence type="ECO:0000256" key="5">
    <source>
        <dbReference type="ARBA" id="ARBA00023136"/>
    </source>
</evidence>
<feature type="transmembrane region" description="Helical" evidence="6">
    <location>
        <begin position="123"/>
        <end position="142"/>
    </location>
</feature>
<feature type="transmembrane region" description="Helical" evidence="6">
    <location>
        <begin position="12"/>
        <end position="36"/>
    </location>
</feature>
<dbReference type="OrthoDB" id="19148at2157"/>
<dbReference type="STRING" id="660518.SAMN05216218_101412"/>
<keyword evidence="3 6" id="KW-0812">Transmembrane</keyword>
<dbReference type="GO" id="GO:0005886">
    <property type="term" value="C:plasma membrane"/>
    <property type="evidence" value="ECO:0007669"/>
    <property type="project" value="UniProtKB-SubCell"/>
</dbReference>
<feature type="transmembrane region" description="Helical" evidence="6">
    <location>
        <begin position="431"/>
        <end position="449"/>
    </location>
</feature>
<evidence type="ECO:0000256" key="3">
    <source>
        <dbReference type="ARBA" id="ARBA00022692"/>
    </source>
</evidence>
<organism evidence="7 8">
    <name type="scientific">Halorientalis regularis</name>
    <dbReference type="NCBI Taxonomy" id="660518"/>
    <lineage>
        <taxon>Archaea</taxon>
        <taxon>Methanobacteriati</taxon>
        <taxon>Methanobacteriota</taxon>
        <taxon>Stenosarchaea group</taxon>
        <taxon>Halobacteria</taxon>
        <taxon>Halobacteriales</taxon>
        <taxon>Haloarculaceae</taxon>
        <taxon>Halorientalis</taxon>
    </lineage>
</organism>
<keyword evidence="2" id="KW-1003">Cell membrane</keyword>
<keyword evidence="4 6" id="KW-1133">Transmembrane helix</keyword>
<dbReference type="CDD" id="cd13128">
    <property type="entry name" value="MATE_Wzx_like"/>
    <property type="match status" value="1"/>
</dbReference>